<protein>
    <submittedName>
        <fullName evidence="3">Methyltransferase domain-containing protein</fullName>
    </submittedName>
</protein>
<dbReference type="Pfam" id="PF13649">
    <property type="entry name" value="Methyltransf_25"/>
    <property type="match status" value="1"/>
</dbReference>
<evidence type="ECO:0000256" key="1">
    <source>
        <dbReference type="ARBA" id="ARBA00022679"/>
    </source>
</evidence>
<gene>
    <name evidence="3" type="ORF">ABLG96_16775</name>
</gene>
<dbReference type="RefSeq" id="WP_353648472.1">
    <property type="nucleotide sequence ID" value="NZ_CP159218.1"/>
</dbReference>
<dbReference type="Gene3D" id="3.40.50.150">
    <property type="entry name" value="Vaccinia Virus protein VP39"/>
    <property type="match status" value="1"/>
</dbReference>
<dbReference type="GO" id="GO:0032259">
    <property type="term" value="P:methylation"/>
    <property type="evidence" value="ECO:0007669"/>
    <property type="project" value="UniProtKB-KW"/>
</dbReference>
<feature type="domain" description="Methyltransferase" evidence="2">
    <location>
        <begin position="58"/>
        <end position="156"/>
    </location>
</feature>
<sequence>MVHTGDSPEPTPTRWAQELIGDDWQAYSDRFAKLFAEGADVDGEARFADMLAAPGSRILDAGCGPGRVTAALQARGHDVIGVDADAGLVADGQARYPGVALFHRDLLELDADWLTQAGGPTEFDLIVCPGNVMVFLAAGSERQVLHRMAAVLRPGGRAVFGFATGREYTIDDLDRDAASVGWVFEHRFATWQLDPFTAGAGWAVTVYRAPSTAADAADAGAPST</sequence>
<dbReference type="AlphaFoldDB" id="A0AAU8DPQ0"/>
<name>A0AAU8DPQ0_9ACTN</name>
<proteinExistence type="predicted"/>
<keyword evidence="3" id="KW-0489">Methyltransferase</keyword>
<dbReference type="SUPFAM" id="SSF53335">
    <property type="entry name" value="S-adenosyl-L-methionine-dependent methyltransferases"/>
    <property type="match status" value="1"/>
</dbReference>
<organism evidence="3">
    <name type="scientific">Nakamurella sp. A5-74</name>
    <dbReference type="NCBI Taxonomy" id="3158264"/>
    <lineage>
        <taxon>Bacteria</taxon>
        <taxon>Bacillati</taxon>
        <taxon>Actinomycetota</taxon>
        <taxon>Actinomycetes</taxon>
        <taxon>Nakamurellales</taxon>
        <taxon>Nakamurellaceae</taxon>
        <taxon>Nakamurella</taxon>
    </lineage>
</organism>
<evidence type="ECO:0000313" key="3">
    <source>
        <dbReference type="EMBL" id="XCG62857.1"/>
    </source>
</evidence>
<dbReference type="PANTHER" id="PTHR43861">
    <property type="entry name" value="TRANS-ACONITATE 2-METHYLTRANSFERASE-RELATED"/>
    <property type="match status" value="1"/>
</dbReference>
<dbReference type="GO" id="GO:0008168">
    <property type="term" value="F:methyltransferase activity"/>
    <property type="evidence" value="ECO:0007669"/>
    <property type="project" value="UniProtKB-KW"/>
</dbReference>
<accession>A0AAU8DPQ0</accession>
<dbReference type="InterPro" id="IPR029063">
    <property type="entry name" value="SAM-dependent_MTases_sf"/>
</dbReference>
<dbReference type="CDD" id="cd02440">
    <property type="entry name" value="AdoMet_MTases"/>
    <property type="match status" value="1"/>
</dbReference>
<keyword evidence="1" id="KW-0808">Transferase</keyword>
<evidence type="ECO:0000259" key="2">
    <source>
        <dbReference type="Pfam" id="PF13649"/>
    </source>
</evidence>
<reference evidence="3" key="1">
    <citation type="submission" date="2024-05" db="EMBL/GenBank/DDBJ databases">
        <authorList>
            <person name="Cai S.Y."/>
            <person name="Jin L.M."/>
            <person name="Li H.R."/>
        </authorList>
    </citation>
    <scope>NUCLEOTIDE SEQUENCE</scope>
    <source>
        <strain evidence="3">A5-74</strain>
    </source>
</reference>
<dbReference type="InterPro" id="IPR041698">
    <property type="entry name" value="Methyltransf_25"/>
</dbReference>
<dbReference type="EMBL" id="CP159218">
    <property type="protein sequence ID" value="XCG62857.1"/>
    <property type="molecule type" value="Genomic_DNA"/>
</dbReference>